<evidence type="ECO:0000313" key="7">
    <source>
        <dbReference type="Proteomes" id="UP000663828"/>
    </source>
</evidence>
<dbReference type="InterPro" id="IPR050541">
    <property type="entry name" value="LRR_TM_domain-containing"/>
</dbReference>
<name>A0A815BE79_ADIRI</name>
<dbReference type="InterPro" id="IPR003591">
    <property type="entry name" value="Leu-rich_rpt_typical-subtyp"/>
</dbReference>
<comment type="caution">
    <text evidence="5">The sequence shown here is derived from an EMBL/GenBank/DDBJ whole genome shotgun (WGS) entry which is preliminary data.</text>
</comment>
<dbReference type="InterPro" id="IPR032675">
    <property type="entry name" value="LRR_dom_sf"/>
</dbReference>
<feature type="signal peptide" evidence="4">
    <location>
        <begin position="1"/>
        <end position="22"/>
    </location>
</feature>
<gene>
    <name evidence="5" type="ORF">EDS130_LOCUS28991</name>
    <name evidence="6" type="ORF">XAT740_LOCUS57057</name>
</gene>
<dbReference type="PROSITE" id="PS51450">
    <property type="entry name" value="LRR"/>
    <property type="match status" value="2"/>
</dbReference>
<keyword evidence="7" id="KW-1185">Reference proteome</keyword>
<keyword evidence="3" id="KW-0677">Repeat</keyword>
<dbReference type="PANTHER" id="PTHR24369">
    <property type="entry name" value="ANTIGEN BSP, PUTATIVE-RELATED"/>
    <property type="match status" value="1"/>
</dbReference>
<evidence type="ECO:0000256" key="4">
    <source>
        <dbReference type="SAM" id="SignalP"/>
    </source>
</evidence>
<evidence type="ECO:0000313" key="8">
    <source>
        <dbReference type="Proteomes" id="UP000663852"/>
    </source>
</evidence>
<reference evidence="5" key="1">
    <citation type="submission" date="2021-02" db="EMBL/GenBank/DDBJ databases">
        <authorList>
            <person name="Nowell W R."/>
        </authorList>
    </citation>
    <scope>NUCLEOTIDE SEQUENCE</scope>
</reference>
<dbReference type="GO" id="GO:0005886">
    <property type="term" value="C:plasma membrane"/>
    <property type="evidence" value="ECO:0007669"/>
    <property type="project" value="TreeGrafter"/>
</dbReference>
<evidence type="ECO:0000313" key="6">
    <source>
        <dbReference type="EMBL" id="CAF1661993.1"/>
    </source>
</evidence>
<proteinExistence type="predicted"/>
<dbReference type="EMBL" id="CAJNOJ010000192">
    <property type="protein sequence ID" value="CAF1270199.1"/>
    <property type="molecule type" value="Genomic_DNA"/>
</dbReference>
<evidence type="ECO:0000256" key="3">
    <source>
        <dbReference type="ARBA" id="ARBA00022737"/>
    </source>
</evidence>
<evidence type="ECO:0000256" key="1">
    <source>
        <dbReference type="ARBA" id="ARBA00022614"/>
    </source>
</evidence>
<dbReference type="SMART" id="SM00369">
    <property type="entry name" value="LRR_TYP"/>
    <property type="match status" value="5"/>
</dbReference>
<evidence type="ECO:0000313" key="5">
    <source>
        <dbReference type="EMBL" id="CAF1270199.1"/>
    </source>
</evidence>
<feature type="chain" id="PRO_5036227002" evidence="4">
    <location>
        <begin position="23"/>
        <end position="492"/>
    </location>
</feature>
<keyword evidence="1" id="KW-0433">Leucine-rich repeat</keyword>
<evidence type="ECO:0000256" key="2">
    <source>
        <dbReference type="ARBA" id="ARBA00022729"/>
    </source>
</evidence>
<dbReference type="Gene3D" id="3.80.10.10">
    <property type="entry name" value="Ribonuclease Inhibitor"/>
    <property type="match status" value="2"/>
</dbReference>
<dbReference type="PANTHER" id="PTHR24369:SF210">
    <property type="entry name" value="CHAOPTIN-RELATED"/>
    <property type="match status" value="1"/>
</dbReference>
<dbReference type="Proteomes" id="UP000663828">
    <property type="component" value="Unassembled WGS sequence"/>
</dbReference>
<dbReference type="AlphaFoldDB" id="A0A815BE79"/>
<dbReference type="OrthoDB" id="676979at2759"/>
<organism evidence="5 8">
    <name type="scientific">Adineta ricciae</name>
    <name type="common">Rotifer</name>
    <dbReference type="NCBI Taxonomy" id="249248"/>
    <lineage>
        <taxon>Eukaryota</taxon>
        <taxon>Metazoa</taxon>
        <taxon>Spiralia</taxon>
        <taxon>Gnathifera</taxon>
        <taxon>Rotifera</taxon>
        <taxon>Eurotatoria</taxon>
        <taxon>Bdelloidea</taxon>
        <taxon>Adinetida</taxon>
        <taxon>Adinetidae</taxon>
        <taxon>Adineta</taxon>
    </lineage>
</organism>
<sequence>MFVLKVFFYIFHLISFINLIQSQIICLDNSNITCNCNYEKRLVTCIENQASAETFIDWSTFSTTEQIYVAFRFINFTRLTTHTFTSFSSQFSSFREVNFTFINGIDEISENTFEVLNYFTNVLTYIRFYSPRNYQLADYAFSQIKCQELIIDNIQYNDINNSPYQLNLKAFINTTIDEISIINSKEVQLISNQSSTLYWTNVYFNNCSLTNIDLLYDSLSADHLTKLDLSSSGIVHFPSLVKFPYITTLNLRDNYISEIRSNLFTSENLINEIDLSQNPLKRIEPNAFIKLHFLTSLIMDNTHLKSLETVTTDNKVVSFLSPLNQTLRSLVLSHNFLRNIDLLQDFSHLQVLQVEYNLIEKINENTFKNARDLQTLDLSNNLIESIHPWVFNHTRIASLVLSSNPISSLETTITIYDEQSQPKNLTTSFLYSVALTLTELTLAKCTHLSEINWFVFTKLKKLSFLNLSEIPKTNRFWLLEPRDGTLIPGLHK</sequence>
<dbReference type="SUPFAM" id="SSF52058">
    <property type="entry name" value="L domain-like"/>
    <property type="match status" value="1"/>
</dbReference>
<dbReference type="InterPro" id="IPR001611">
    <property type="entry name" value="Leu-rich_rpt"/>
</dbReference>
<dbReference type="EMBL" id="CAJNOR010011530">
    <property type="protein sequence ID" value="CAF1661993.1"/>
    <property type="molecule type" value="Genomic_DNA"/>
</dbReference>
<accession>A0A815BE79</accession>
<dbReference type="Pfam" id="PF13855">
    <property type="entry name" value="LRR_8"/>
    <property type="match status" value="2"/>
</dbReference>
<protein>
    <submittedName>
        <fullName evidence="5">Uncharacterized protein</fullName>
    </submittedName>
</protein>
<dbReference type="Proteomes" id="UP000663852">
    <property type="component" value="Unassembled WGS sequence"/>
</dbReference>
<keyword evidence="2 4" id="KW-0732">Signal</keyword>